<dbReference type="EMBL" id="CP034248">
    <property type="protein sequence ID" value="AZK47758.1"/>
    <property type="molecule type" value="Genomic_DNA"/>
</dbReference>
<gene>
    <name evidence="14" type="primary">rseP</name>
    <name evidence="14" type="ORF">EIM92_17650</name>
</gene>
<dbReference type="AlphaFoldDB" id="A0A3S8RXW2"/>
<dbReference type="SUPFAM" id="SSF50156">
    <property type="entry name" value="PDZ domain-like"/>
    <property type="match status" value="1"/>
</dbReference>
<evidence type="ECO:0000256" key="10">
    <source>
        <dbReference type="ARBA" id="ARBA00023136"/>
    </source>
</evidence>
<feature type="transmembrane region" description="Helical" evidence="11">
    <location>
        <begin position="351"/>
        <end position="368"/>
    </location>
</feature>
<sequence length="425" mass="47490">MELLKIIFLTVFMFFIIVTVHEWGHYYFAKRAGILVREFAIGFGPKLFSYRRDETQFTLRLLPFGGYARMAGEDPELVQIQTGQTVALRIEGDEVRKIYLDRLDNRKNVIRGEIQEVDLEDRLRIVLDVDGEVISYRVHPQAMIVVKGSETQIAPRDRQYGSKTVGQRALSIFAGPLMNFLLAFVLFALHTQMAGIPLDEPEHLELGDIIEQRPAFEAGLKKGDVIESINGVPVGTDATKLIETISGSKDIPMNWTVRRGDELLTINVTPRPVENEEGGKIGAVVVTYFETRSASFSETFTVAAEKMTSMSKLIFSSLQQLVARFSMNDLAGPVGMIEATSKIVKQGFTDFVFWTAIISLNLGIFNLLPIPALDGSRLIFLGVEALRGKPVDPNREGLVHFIGFAALFLLMLAVTYNDILRLIQS</sequence>
<dbReference type="InterPro" id="IPR041489">
    <property type="entry name" value="PDZ_6"/>
</dbReference>
<organism evidence="14 15">
    <name type="scientific">Paenibacillus lentus</name>
    <dbReference type="NCBI Taxonomy" id="1338368"/>
    <lineage>
        <taxon>Bacteria</taxon>
        <taxon>Bacillati</taxon>
        <taxon>Bacillota</taxon>
        <taxon>Bacilli</taxon>
        <taxon>Bacillales</taxon>
        <taxon>Paenibacillaceae</taxon>
        <taxon>Paenibacillus</taxon>
    </lineage>
</organism>
<keyword evidence="15" id="KW-1185">Reference proteome</keyword>
<accession>A0A3S8RXW2</accession>
<feature type="domain" description="PDZ" evidence="13">
    <location>
        <begin position="211"/>
        <end position="258"/>
    </location>
</feature>
<dbReference type="Gene3D" id="2.30.42.10">
    <property type="match status" value="1"/>
</dbReference>
<keyword evidence="7 11" id="KW-0862">Zinc</keyword>
<evidence type="ECO:0000256" key="4">
    <source>
        <dbReference type="ARBA" id="ARBA00022670"/>
    </source>
</evidence>
<dbReference type="CDD" id="cd06163">
    <property type="entry name" value="S2P-M50_PDZ_RseP-like"/>
    <property type="match status" value="1"/>
</dbReference>
<keyword evidence="10 11" id="KW-0472">Membrane</keyword>
<feature type="domain" description="Peptidase M50" evidence="12">
    <location>
        <begin position="11"/>
        <end position="410"/>
    </location>
</feature>
<dbReference type="InterPro" id="IPR004387">
    <property type="entry name" value="Pept_M50_Zn"/>
</dbReference>
<keyword evidence="6 11" id="KW-0378">Hydrolase</keyword>
<evidence type="ECO:0000256" key="5">
    <source>
        <dbReference type="ARBA" id="ARBA00022692"/>
    </source>
</evidence>
<dbReference type="GO" id="GO:0016020">
    <property type="term" value="C:membrane"/>
    <property type="evidence" value="ECO:0007669"/>
    <property type="project" value="UniProtKB-SubCell"/>
</dbReference>
<dbReference type="PANTHER" id="PTHR42837">
    <property type="entry name" value="REGULATOR OF SIGMA-E PROTEASE RSEP"/>
    <property type="match status" value="1"/>
</dbReference>
<keyword evidence="5 11" id="KW-0812">Transmembrane</keyword>
<dbReference type="InterPro" id="IPR008915">
    <property type="entry name" value="Peptidase_M50"/>
</dbReference>
<dbReference type="PANTHER" id="PTHR42837:SF2">
    <property type="entry name" value="MEMBRANE METALLOPROTEASE ARASP2, CHLOROPLASTIC-RELATED"/>
    <property type="match status" value="1"/>
</dbReference>
<dbReference type="EC" id="3.4.24.-" evidence="11"/>
<evidence type="ECO:0000256" key="8">
    <source>
        <dbReference type="ARBA" id="ARBA00022989"/>
    </source>
</evidence>
<keyword evidence="4 14" id="KW-0645">Protease</keyword>
<evidence type="ECO:0000256" key="1">
    <source>
        <dbReference type="ARBA" id="ARBA00001947"/>
    </source>
</evidence>
<feature type="transmembrane region" description="Helical" evidence="11">
    <location>
        <begin position="169"/>
        <end position="189"/>
    </location>
</feature>
<evidence type="ECO:0000256" key="9">
    <source>
        <dbReference type="ARBA" id="ARBA00023049"/>
    </source>
</evidence>
<evidence type="ECO:0000313" key="14">
    <source>
        <dbReference type="EMBL" id="AZK47758.1"/>
    </source>
</evidence>
<protein>
    <recommendedName>
        <fullName evidence="11">Zinc metalloprotease</fullName>
        <ecNumber evidence="11">3.4.24.-</ecNumber>
    </recommendedName>
</protein>
<evidence type="ECO:0000256" key="2">
    <source>
        <dbReference type="ARBA" id="ARBA00004141"/>
    </source>
</evidence>
<comment type="subcellular location">
    <subcellularLocation>
        <location evidence="2">Membrane</location>
        <topology evidence="2">Multi-pass membrane protein</topology>
    </subcellularLocation>
</comment>
<dbReference type="GO" id="GO:0004222">
    <property type="term" value="F:metalloendopeptidase activity"/>
    <property type="evidence" value="ECO:0007669"/>
    <property type="project" value="InterPro"/>
</dbReference>
<dbReference type="NCBIfam" id="TIGR00054">
    <property type="entry name" value="RIP metalloprotease RseP"/>
    <property type="match status" value="1"/>
</dbReference>
<evidence type="ECO:0000313" key="15">
    <source>
        <dbReference type="Proteomes" id="UP000273145"/>
    </source>
</evidence>
<feature type="transmembrane region" description="Helical" evidence="11">
    <location>
        <begin position="6"/>
        <end position="28"/>
    </location>
</feature>
<keyword evidence="8 11" id="KW-1133">Transmembrane helix</keyword>
<dbReference type="Proteomes" id="UP000273145">
    <property type="component" value="Chromosome"/>
</dbReference>
<comment type="cofactor">
    <cofactor evidence="1 11">
        <name>Zn(2+)</name>
        <dbReference type="ChEBI" id="CHEBI:29105"/>
    </cofactor>
</comment>
<feature type="transmembrane region" description="Helical" evidence="11">
    <location>
        <begin position="397"/>
        <end position="416"/>
    </location>
</feature>
<dbReference type="GO" id="GO:0046872">
    <property type="term" value="F:metal ion binding"/>
    <property type="evidence" value="ECO:0007669"/>
    <property type="project" value="UniProtKB-KW"/>
</dbReference>
<evidence type="ECO:0000256" key="6">
    <source>
        <dbReference type="ARBA" id="ARBA00022801"/>
    </source>
</evidence>
<dbReference type="Pfam" id="PF17820">
    <property type="entry name" value="PDZ_6"/>
    <property type="match status" value="1"/>
</dbReference>
<keyword evidence="11" id="KW-0479">Metal-binding</keyword>
<dbReference type="KEGG" id="plen:EIM92_17650"/>
<dbReference type="InterPro" id="IPR036034">
    <property type="entry name" value="PDZ_sf"/>
</dbReference>
<keyword evidence="9 11" id="KW-0482">Metalloprotease</keyword>
<reference evidence="14 15" key="1">
    <citation type="submission" date="2018-11" db="EMBL/GenBank/DDBJ databases">
        <title>Genome sequencing of Paenibacillus lentus DSM25539(T).</title>
        <authorList>
            <person name="Kook J.-K."/>
            <person name="Park S.-N."/>
            <person name="Lim Y.K."/>
        </authorList>
    </citation>
    <scope>NUCLEOTIDE SEQUENCE [LARGE SCALE GENOMIC DNA]</scope>
    <source>
        <strain evidence="14 15">DSM 25539</strain>
    </source>
</reference>
<evidence type="ECO:0000259" key="12">
    <source>
        <dbReference type="Pfam" id="PF02163"/>
    </source>
</evidence>
<evidence type="ECO:0000259" key="13">
    <source>
        <dbReference type="Pfam" id="PF17820"/>
    </source>
</evidence>
<evidence type="ECO:0000256" key="11">
    <source>
        <dbReference type="RuleBase" id="RU362031"/>
    </source>
</evidence>
<evidence type="ECO:0000256" key="7">
    <source>
        <dbReference type="ARBA" id="ARBA00022833"/>
    </source>
</evidence>
<dbReference type="RefSeq" id="WP_125083882.1">
    <property type="nucleotide sequence ID" value="NZ_CP034248.1"/>
</dbReference>
<proteinExistence type="inferred from homology"/>
<dbReference type="GO" id="GO:0006508">
    <property type="term" value="P:proteolysis"/>
    <property type="evidence" value="ECO:0007669"/>
    <property type="project" value="UniProtKB-KW"/>
</dbReference>
<dbReference type="Pfam" id="PF02163">
    <property type="entry name" value="Peptidase_M50"/>
    <property type="match status" value="1"/>
</dbReference>
<name>A0A3S8RXW2_9BACL</name>
<evidence type="ECO:0000256" key="3">
    <source>
        <dbReference type="ARBA" id="ARBA00007931"/>
    </source>
</evidence>
<comment type="similarity">
    <text evidence="3 11">Belongs to the peptidase M50B family.</text>
</comment>
<dbReference type="OrthoDB" id="9782003at2"/>